<dbReference type="HOGENOM" id="CLU_063602_0_0_1"/>
<evidence type="ECO:0000313" key="7">
    <source>
        <dbReference type="Proteomes" id="UP000006643"/>
    </source>
</evidence>
<feature type="domain" description="Crinkler effector protein N-terminal" evidence="5">
    <location>
        <begin position="2"/>
        <end position="105"/>
    </location>
</feature>
<evidence type="ECO:0000256" key="2">
    <source>
        <dbReference type="ARBA" id="ARBA00004613"/>
    </source>
</evidence>
<dbReference type="eggNOG" id="ENOG502RRXU">
    <property type="taxonomic scope" value="Eukaryota"/>
</dbReference>
<proteinExistence type="predicted"/>
<accession>D0NV83</accession>
<dbReference type="OrthoDB" id="114370at2759"/>
<sequence length="408" mass="45723">MVKLVCAIVGVAGSAFPVDIDASQLVGDLKNAIKAKNATTITGDAKDLQLFLAKQPVEDESGKEVVPVYRPSAEEMKEESFKWLPDEHRAALKLVEGESDDYIHALTAGEPILGSKTLTTWFYTKNNMELPSSEQIHVLVVVPKGKNDRSAAMAIGVAPSLPPTTIHRHPERLKRWAAINAMIRQKNQEANQKTTSEDTKKTSKKRKNHDVDKTVGYSSLCWEDIKPIYNFDDSFDFQPSDIPDADIELLLARIRDLRELYGQMSDGKEAKRLFFIAPILETVSRLLKNVRILVEEDVVGKNVLLKGRFELVLKRGTKRISLVQAKREDMLQGMVQNVTGLEALADVEDLTVTYGIVTNFLEWKFLISGDEKVREHETVLPQADTIPSFEGLKVLWGKLRDAAINIFI</sequence>
<evidence type="ECO:0000259" key="5">
    <source>
        <dbReference type="Pfam" id="PF20147"/>
    </source>
</evidence>
<evidence type="ECO:0000256" key="3">
    <source>
        <dbReference type="ARBA" id="ARBA00022525"/>
    </source>
</evidence>
<comment type="subcellular location">
    <subcellularLocation>
        <location evidence="1">Host cell</location>
    </subcellularLocation>
    <subcellularLocation>
        <location evidence="2">Secreted</location>
    </subcellularLocation>
</comment>
<dbReference type="InParanoid" id="D0NV83"/>
<evidence type="ECO:0000256" key="4">
    <source>
        <dbReference type="SAM" id="MobiDB-lite"/>
    </source>
</evidence>
<dbReference type="EMBL" id="DS028167">
    <property type="protein sequence ID" value="EEY66555.1"/>
    <property type="molecule type" value="Genomic_DNA"/>
</dbReference>
<dbReference type="InterPro" id="IPR045379">
    <property type="entry name" value="Crinkler_N"/>
</dbReference>
<dbReference type="Pfam" id="PF20147">
    <property type="entry name" value="Crinkler"/>
    <property type="match status" value="1"/>
</dbReference>
<gene>
    <name evidence="6" type="ORF">PITG_17185</name>
</gene>
<protein>
    <submittedName>
        <fullName evidence="6">Crinkler (CRN) family protein</fullName>
    </submittedName>
</protein>
<dbReference type="Proteomes" id="UP000006643">
    <property type="component" value="Unassembled WGS sequence"/>
</dbReference>
<name>D0NV83_PHYIT</name>
<dbReference type="KEGG" id="pif:PITG_17185"/>
<evidence type="ECO:0000256" key="1">
    <source>
        <dbReference type="ARBA" id="ARBA00004340"/>
    </source>
</evidence>
<reference evidence="7" key="1">
    <citation type="journal article" date="2009" name="Nature">
        <title>Genome sequence and analysis of the Irish potato famine pathogen Phytophthora infestans.</title>
        <authorList>
            <consortium name="The Broad Institute Genome Sequencing Platform"/>
            <person name="Haas B.J."/>
            <person name="Kamoun S."/>
            <person name="Zody M.C."/>
            <person name="Jiang R.H."/>
            <person name="Handsaker R.E."/>
            <person name="Cano L.M."/>
            <person name="Grabherr M."/>
            <person name="Kodira C.D."/>
            <person name="Raffaele S."/>
            <person name="Torto-Alalibo T."/>
            <person name="Bozkurt T.O."/>
            <person name="Ah-Fong A.M."/>
            <person name="Alvarado L."/>
            <person name="Anderson V.L."/>
            <person name="Armstrong M.R."/>
            <person name="Avrova A."/>
            <person name="Baxter L."/>
            <person name="Beynon J."/>
            <person name="Boevink P.C."/>
            <person name="Bollmann S.R."/>
            <person name="Bos J.I."/>
            <person name="Bulone V."/>
            <person name="Cai G."/>
            <person name="Cakir C."/>
            <person name="Carrington J.C."/>
            <person name="Chawner M."/>
            <person name="Conti L."/>
            <person name="Costanzo S."/>
            <person name="Ewan R."/>
            <person name="Fahlgren N."/>
            <person name="Fischbach M.A."/>
            <person name="Fugelstad J."/>
            <person name="Gilroy E.M."/>
            <person name="Gnerre S."/>
            <person name="Green P.J."/>
            <person name="Grenville-Briggs L.J."/>
            <person name="Griffith J."/>
            <person name="Grunwald N.J."/>
            <person name="Horn K."/>
            <person name="Horner N.R."/>
            <person name="Hu C.H."/>
            <person name="Huitema E."/>
            <person name="Jeong D.H."/>
            <person name="Jones A.M."/>
            <person name="Jones J.D."/>
            <person name="Jones R.W."/>
            <person name="Karlsson E.K."/>
            <person name="Kunjeti S.G."/>
            <person name="Lamour K."/>
            <person name="Liu Z."/>
            <person name="Ma L."/>
            <person name="Maclean D."/>
            <person name="Chibucos M.C."/>
            <person name="McDonald H."/>
            <person name="McWalters J."/>
            <person name="Meijer H.J."/>
            <person name="Morgan W."/>
            <person name="Morris P.F."/>
            <person name="Munro C.A."/>
            <person name="O'Neill K."/>
            <person name="Ospina-Giraldo M."/>
            <person name="Pinzon A."/>
            <person name="Pritchard L."/>
            <person name="Ramsahoye B."/>
            <person name="Ren Q."/>
            <person name="Restrepo S."/>
            <person name="Roy S."/>
            <person name="Sadanandom A."/>
            <person name="Savidor A."/>
            <person name="Schornack S."/>
            <person name="Schwartz D.C."/>
            <person name="Schumann U.D."/>
            <person name="Schwessinger B."/>
            <person name="Seyer L."/>
            <person name="Sharpe T."/>
            <person name="Silvar C."/>
            <person name="Song J."/>
            <person name="Studholme D.J."/>
            <person name="Sykes S."/>
            <person name="Thines M."/>
            <person name="van de Vondervoort P.J."/>
            <person name="Phuntumart V."/>
            <person name="Wawra S."/>
            <person name="Weide R."/>
            <person name="Win J."/>
            <person name="Young C."/>
            <person name="Zhou S."/>
            <person name="Fry W."/>
            <person name="Meyers B.C."/>
            <person name="van West P."/>
            <person name="Ristaino J."/>
            <person name="Govers F."/>
            <person name="Birch P.R."/>
            <person name="Whisson S.C."/>
            <person name="Judelson H.S."/>
            <person name="Nusbaum C."/>
        </authorList>
    </citation>
    <scope>NUCLEOTIDE SEQUENCE [LARGE SCALE GENOMIC DNA]</scope>
    <source>
        <strain evidence="7">T30-4</strain>
    </source>
</reference>
<feature type="region of interest" description="Disordered" evidence="4">
    <location>
        <begin position="185"/>
        <end position="209"/>
    </location>
</feature>
<dbReference type="GO" id="GO:0043657">
    <property type="term" value="C:host cell"/>
    <property type="evidence" value="ECO:0007669"/>
    <property type="project" value="UniProtKB-SubCell"/>
</dbReference>
<dbReference type="GO" id="GO:0005576">
    <property type="term" value="C:extracellular region"/>
    <property type="evidence" value="ECO:0007669"/>
    <property type="project" value="UniProtKB-SubCell"/>
</dbReference>
<dbReference type="GeneID" id="9468674"/>
<organism evidence="6 7">
    <name type="scientific">Phytophthora infestans (strain T30-4)</name>
    <name type="common">Potato late blight agent</name>
    <dbReference type="NCBI Taxonomy" id="403677"/>
    <lineage>
        <taxon>Eukaryota</taxon>
        <taxon>Sar</taxon>
        <taxon>Stramenopiles</taxon>
        <taxon>Oomycota</taxon>
        <taxon>Peronosporomycetes</taxon>
        <taxon>Peronosporales</taxon>
        <taxon>Peronosporaceae</taxon>
        <taxon>Phytophthora</taxon>
    </lineage>
</organism>
<evidence type="ECO:0000313" key="6">
    <source>
        <dbReference type="EMBL" id="EEY66555.1"/>
    </source>
</evidence>
<keyword evidence="3" id="KW-0964">Secreted</keyword>
<keyword evidence="7" id="KW-1185">Reference proteome</keyword>
<dbReference type="RefSeq" id="XP_002897074.1">
    <property type="nucleotide sequence ID" value="XM_002897028.1"/>
</dbReference>
<dbReference type="AlphaFoldDB" id="D0NV83"/>
<dbReference type="VEuPathDB" id="FungiDB:PITG_17185"/>